<dbReference type="EMBL" id="JAZDWU010000012">
    <property type="protein sequence ID" value="KAK9983145.1"/>
    <property type="molecule type" value="Genomic_DNA"/>
</dbReference>
<dbReference type="Pfam" id="PF14111">
    <property type="entry name" value="DUF4283"/>
    <property type="match status" value="1"/>
</dbReference>
<sequence>MGEILGSYTQAFDLTDQMDEDSESDDDYGEITSSSREGAVKVKLSKETKRRIRGPWAKAIIVKLVGRTVGLNYMQSKLNQIWRPEGRLDCVDLTYGFFLVRFYAKDDLEKVIKRGPWFIGDHFLSLRSWEPFFKPLSTTVSSVVVWIRLNELPIELYETEVLKEIGEAIGKVLRIDSHTAIEERGRYARLCVQIDINRPLINTILIGRFEQAVTYEGIQRLYFSCCRVGHKVESCPYTIRKEKELVASTEDVQGA</sequence>
<keyword evidence="3" id="KW-1185">Reference proteome</keyword>
<dbReference type="PANTHER" id="PTHR31286">
    <property type="entry name" value="GLYCINE-RICH CELL WALL STRUCTURAL PROTEIN 1.8-LIKE"/>
    <property type="match status" value="1"/>
</dbReference>
<dbReference type="PANTHER" id="PTHR31286:SF99">
    <property type="entry name" value="DUF4283 DOMAIN-CONTAINING PROTEIN"/>
    <property type="match status" value="1"/>
</dbReference>
<feature type="domain" description="DUF4283" evidence="1">
    <location>
        <begin position="56"/>
        <end position="135"/>
    </location>
</feature>
<gene>
    <name evidence="2" type="ORF">SO802_032670</name>
</gene>
<evidence type="ECO:0000259" key="1">
    <source>
        <dbReference type="Pfam" id="PF14111"/>
    </source>
</evidence>
<proteinExistence type="predicted"/>
<comment type="caution">
    <text evidence="2">The sequence shown here is derived from an EMBL/GenBank/DDBJ whole genome shotgun (WGS) entry which is preliminary data.</text>
</comment>
<accession>A0AAW2BGA8</accession>
<evidence type="ECO:0000313" key="2">
    <source>
        <dbReference type="EMBL" id="KAK9983145.1"/>
    </source>
</evidence>
<evidence type="ECO:0000313" key="3">
    <source>
        <dbReference type="Proteomes" id="UP001459277"/>
    </source>
</evidence>
<dbReference type="InterPro" id="IPR025558">
    <property type="entry name" value="DUF4283"/>
</dbReference>
<protein>
    <recommendedName>
        <fullName evidence="1">DUF4283 domain-containing protein</fullName>
    </recommendedName>
</protein>
<dbReference type="Proteomes" id="UP001459277">
    <property type="component" value="Unassembled WGS sequence"/>
</dbReference>
<dbReference type="InterPro" id="IPR040256">
    <property type="entry name" value="At4g02000-like"/>
</dbReference>
<dbReference type="AlphaFoldDB" id="A0AAW2BGA8"/>
<name>A0AAW2BGA8_9ROSI</name>
<organism evidence="2 3">
    <name type="scientific">Lithocarpus litseifolius</name>
    <dbReference type="NCBI Taxonomy" id="425828"/>
    <lineage>
        <taxon>Eukaryota</taxon>
        <taxon>Viridiplantae</taxon>
        <taxon>Streptophyta</taxon>
        <taxon>Embryophyta</taxon>
        <taxon>Tracheophyta</taxon>
        <taxon>Spermatophyta</taxon>
        <taxon>Magnoliopsida</taxon>
        <taxon>eudicotyledons</taxon>
        <taxon>Gunneridae</taxon>
        <taxon>Pentapetalae</taxon>
        <taxon>rosids</taxon>
        <taxon>fabids</taxon>
        <taxon>Fagales</taxon>
        <taxon>Fagaceae</taxon>
        <taxon>Lithocarpus</taxon>
    </lineage>
</organism>
<reference evidence="2 3" key="1">
    <citation type="submission" date="2024-01" db="EMBL/GenBank/DDBJ databases">
        <title>A telomere-to-telomere, gap-free genome of sweet tea (Lithocarpus litseifolius).</title>
        <authorList>
            <person name="Zhou J."/>
        </authorList>
    </citation>
    <scope>NUCLEOTIDE SEQUENCE [LARGE SCALE GENOMIC DNA]</scope>
    <source>
        <strain evidence="2">Zhou-2022a</strain>
        <tissue evidence="2">Leaf</tissue>
    </source>
</reference>